<keyword evidence="3" id="KW-1185">Reference proteome</keyword>
<dbReference type="EMBL" id="FJUX01000023">
    <property type="protein sequence ID" value="CZS95734.1"/>
    <property type="molecule type" value="Genomic_DNA"/>
</dbReference>
<reference evidence="3" key="1">
    <citation type="submission" date="2016-03" db="EMBL/GenBank/DDBJ databases">
        <authorList>
            <person name="Guldener U."/>
        </authorList>
    </citation>
    <scope>NUCLEOTIDE SEQUENCE [LARGE SCALE GENOMIC DNA]</scope>
    <source>
        <strain evidence="3">04CH-RAC-A.6.1</strain>
    </source>
</reference>
<gene>
    <name evidence="2" type="ORF">RAG0_05302</name>
</gene>
<protein>
    <submittedName>
        <fullName evidence="2">Uncharacterized protein</fullName>
    </submittedName>
</protein>
<dbReference type="Proteomes" id="UP000178912">
    <property type="component" value="Unassembled WGS sequence"/>
</dbReference>
<name>A0A1E1KG34_9HELO</name>
<dbReference type="AlphaFoldDB" id="A0A1E1KG34"/>
<dbReference type="OrthoDB" id="4158087at2759"/>
<evidence type="ECO:0000313" key="3">
    <source>
        <dbReference type="Proteomes" id="UP000178912"/>
    </source>
</evidence>
<accession>A0A1E1KG34</accession>
<evidence type="ECO:0000313" key="2">
    <source>
        <dbReference type="EMBL" id="CZS95734.1"/>
    </source>
</evidence>
<organism evidence="2 3">
    <name type="scientific">Rhynchosporium agropyri</name>
    <dbReference type="NCBI Taxonomy" id="914238"/>
    <lineage>
        <taxon>Eukaryota</taxon>
        <taxon>Fungi</taxon>
        <taxon>Dikarya</taxon>
        <taxon>Ascomycota</taxon>
        <taxon>Pezizomycotina</taxon>
        <taxon>Leotiomycetes</taxon>
        <taxon>Helotiales</taxon>
        <taxon>Ploettnerulaceae</taxon>
        <taxon>Rhynchosporium</taxon>
    </lineage>
</organism>
<proteinExistence type="predicted"/>
<sequence>MNNTKEYNFSTAQIDSNAKQYASQVCNSVEPRDKASSHRNHHIDSEGQISISPDPENESAHSMPFLVIEDPLIPASREYRRKVRHHVMKAVHSQEEPGLSIESSGAYKYPESQGSHFVTGNRSDFITFDHSGTAEDPQTLNSIFYPTIRSTNGPSTPNGSITTSKVSVWMPSRIIRIPNHRSPGNLSHTSAEVLPYIVASEDVLGTSDTTIGSIMPLVSVEVGAPYEPGTVFLSKPKIRADSWW</sequence>
<feature type="region of interest" description="Disordered" evidence="1">
    <location>
        <begin position="27"/>
        <end position="60"/>
    </location>
</feature>
<evidence type="ECO:0000256" key="1">
    <source>
        <dbReference type="SAM" id="MobiDB-lite"/>
    </source>
</evidence>